<feature type="active site" description="Nucleophile" evidence="4">
    <location>
        <position position="34"/>
    </location>
</feature>
<sequence length="675" mass="68850">MPRTRLAGAILAGLLFSTAAVATDFSKVVVFGDSLSDDGNISLATAPGVQPPLRFTTNPGTVAIENVASALGQPITPSLLGGTDYAWGGAGVLANSPGTPGSVPTLTAQVDGYLAAGTVDSDALYSIWGGANDIFYHATAAGAGATAQQLIAQTISQQVSLAIANNIIPNDPTAIAAFTAQITPTVTAQVNAAVLAGAGVSGFESADQAQAGVAAAAQQEVKLIGQLQAAGVKNILVFNLPNIGLTPSALAEGPDAAASLAGLGLVFNGQLNAGLAQMGVGIVPVNVYSLFNEIIANPQAYGFSNVNTPACGAGASSVKCGPAGSGLPYTYPAGADQSYVFADGIHPTTAAHAVLGQYVVSILQAPGQVSLLGEAPLAATAAQYRTIRNQLLADGQGSDTRFFASVDYGRQRFDATSGSSKSDSNNVNLTLGADARASEHVSVGVALSLGDNNADFAGGAGGYKMQDISGLGYALYHNGGGYAGGFASFGQSNFKDINRRIQLGAATRNESGKADGTHLGAGLEGGWWFGSGDLKTGPFARAEWQTAKVGGYNENGNDSTAMWFGRQQRDALVGSLGWRLQGQWQAGGATLMPFVEVAWNHDDKADPRQIQAGLVSMPGTFVLTGYVPDKTWGSADLGLSAQFGPSVTGWFGYHGRFSDNNQKDNALNLGIKIGF</sequence>
<dbReference type="STRING" id="529704.SAMN02927913_2872"/>
<dbReference type="CDD" id="cd01847">
    <property type="entry name" value="Triacylglycerol_lipase_like"/>
    <property type="match status" value="1"/>
</dbReference>
<dbReference type="PANTHER" id="PTHR45648">
    <property type="entry name" value="GDSL LIPASE/ACYLHYDROLASE FAMILY PROTEIN (AFU_ORTHOLOGUE AFUA_4G14700)"/>
    <property type="match status" value="1"/>
</dbReference>
<evidence type="ECO:0000256" key="1">
    <source>
        <dbReference type="ARBA" id="ARBA00008668"/>
    </source>
</evidence>
<dbReference type="SUPFAM" id="SSF103515">
    <property type="entry name" value="Autotransporter"/>
    <property type="match status" value="1"/>
</dbReference>
<dbReference type="InterPro" id="IPR036709">
    <property type="entry name" value="Autotransporte_beta_dom_sf"/>
</dbReference>
<evidence type="ECO:0000313" key="8">
    <source>
        <dbReference type="Proteomes" id="UP000199420"/>
    </source>
</evidence>
<proteinExistence type="inferred from homology"/>
<dbReference type="Gene3D" id="2.40.128.130">
    <property type="entry name" value="Autotransporter beta-domain"/>
    <property type="match status" value="1"/>
</dbReference>
<dbReference type="OrthoDB" id="5292073at2"/>
<gene>
    <name evidence="7" type="ORF">SAMN04487997_2895</name>
</gene>
<keyword evidence="2 5" id="KW-0732">Signal</keyword>
<name>A0A1H6XFH9_9GAMM</name>
<dbReference type="GO" id="GO:0016788">
    <property type="term" value="F:hydrolase activity, acting on ester bonds"/>
    <property type="evidence" value="ECO:0007669"/>
    <property type="project" value="InterPro"/>
</dbReference>
<dbReference type="EMBL" id="FNYC01000005">
    <property type="protein sequence ID" value="SEJ26876.1"/>
    <property type="molecule type" value="Genomic_DNA"/>
</dbReference>
<feature type="domain" description="Autotransporter" evidence="6">
    <location>
        <begin position="395"/>
        <end position="675"/>
    </location>
</feature>
<evidence type="ECO:0000259" key="6">
    <source>
        <dbReference type="PROSITE" id="PS51208"/>
    </source>
</evidence>
<keyword evidence="8" id="KW-1185">Reference proteome</keyword>
<feature type="active site" evidence="4">
    <location>
        <position position="343"/>
    </location>
</feature>
<comment type="similarity">
    <text evidence="1">Belongs to the 'GDSL' lipolytic enzyme family.</text>
</comment>
<dbReference type="Pfam" id="PF03797">
    <property type="entry name" value="Autotransporter"/>
    <property type="match status" value="1"/>
</dbReference>
<dbReference type="PROSITE" id="PS51208">
    <property type="entry name" value="AUTOTRANSPORTER"/>
    <property type="match status" value="1"/>
</dbReference>
<organism evidence="7 8">
    <name type="scientific">Frateuria terrea</name>
    <dbReference type="NCBI Taxonomy" id="529704"/>
    <lineage>
        <taxon>Bacteria</taxon>
        <taxon>Pseudomonadati</taxon>
        <taxon>Pseudomonadota</taxon>
        <taxon>Gammaproteobacteria</taxon>
        <taxon>Lysobacterales</taxon>
        <taxon>Rhodanobacteraceae</taxon>
        <taxon>Frateuria</taxon>
    </lineage>
</organism>
<dbReference type="InterPro" id="IPR017186">
    <property type="entry name" value="Lipase_autotranspt_EstA"/>
</dbReference>
<dbReference type="InterPro" id="IPR006315">
    <property type="entry name" value="OM_autotransptr_brl_dom"/>
</dbReference>
<protein>
    <submittedName>
        <fullName evidence="7">Outer membrane lipase/esterase</fullName>
    </submittedName>
</protein>
<dbReference type="InterPro" id="IPR036514">
    <property type="entry name" value="SGNH_hydro_sf"/>
</dbReference>
<dbReference type="InterPro" id="IPR005546">
    <property type="entry name" value="Autotransporte_beta"/>
</dbReference>
<evidence type="ECO:0000256" key="2">
    <source>
        <dbReference type="ARBA" id="ARBA00022729"/>
    </source>
</evidence>
<dbReference type="Gene3D" id="3.40.50.1110">
    <property type="entry name" value="SGNH hydrolase"/>
    <property type="match status" value="1"/>
</dbReference>
<keyword evidence="3" id="KW-0378">Hydrolase</keyword>
<evidence type="ECO:0000256" key="4">
    <source>
        <dbReference type="PIRSR" id="PIRSR037375-1"/>
    </source>
</evidence>
<dbReference type="InterPro" id="IPR001087">
    <property type="entry name" value="GDSL"/>
</dbReference>
<dbReference type="SUPFAM" id="SSF52266">
    <property type="entry name" value="SGNH hydrolase"/>
    <property type="match status" value="1"/>
</dbReference>
<evidence type="ECO:0000256" key="3">
    <source>
        <dbReference type="ARBA" id="ARBA00022801"/>
    </source>
</evidence>
<evidence type="ECO:0000313" key="7">
    <source>
        <dbReference type="EMBL" id="SEJ26876.1"/>
    </source>
</evidence>
<dbReference type="InterPro" id="IPR051058">
    <property type="entry name" value="GDSL_Est/Lipase"/>
</dbReference>
<reference evidence="7 8" key="1">
    <citation type="submission" date="2016-10" db="EMBL/GenBank/DDBJ databases">
        <authorList>
            <person name="de Groot N.N."/>
        </authorList>
    </citation>
    <scope>NUCLEOTIDE SEQUENCE [LARGE SCALE GENOMIC DNA]</scope>
    <source>
        <strain evidence="7 8">DSM 26515</strain>
    </source>
</reference>
<dbReference type="PANTHER" id="PTHR45648:SF154">
    <property type="entry name" value="GDSL ESTERASE_LIPASE 5"/>
    <property type="match status" value="1"/>
</dbReference>
<accession>A0A1H6XFH9</accession>
<dbReference type="Proteomes" id="UP000199420">
    <property type="component" value="Unassembled WGS sequence"/>
</dbReference>
<dbReference type="RefSeq" id="WP_091338335.1">
    <property type="nucleotide sequence ID" value="NZ_FNYC01000005.1"/>
</dbReference>
<evidence type="ECO:0000256" key="5">
    <source>
        <dbReference type="SAM" id="SignalP"/>
    </source>
</evidence>
<dbReference type="SMART" id="SM00869">
    <property type="entry name" value="Autotransporter"/>
    <property type="match status" value="1"/>
</dbReference>
<feature type="chain" id="PRO_5011725878" evidence="5">
    <location>
        <begin position="23"/>
        <end position="675"/>
    </location>
</feature>
<dbReference type="GO" id="GO:0019867">
    <property type="term" value="C:outer membrane"/>
    <property type="evidence" value="ECO:0007669"/>
    <property type="project" value="InterPro"/>
</dbReference>
<dbReference type="Pfam" id="PF00657">
    <property type="entry name" value="Lipase_GDSL"/>
    <property type="match status" value="1"/>
</dbReference>
<dbReference type="AlphaFoldDB" id="A0A1H6XFH9"/>
<dbReference type="NCBIfam" id="TIGR01414">
    <property type="entry name" value="autotrans_barl"/>
    <property type="match status" value="1"/>
</dbReference>
<dbReference type="PIRSF" id="PIRSF037375">
    <property type="entry name" value="Autotrns_EstA"/>
    <property type="match status" value="1"/>
</dbReference>
<feature type="signal peptide" evidence="5">
    <location>
        <begin position="1"/>
        <end position="22"/>
    </location>
</feature>
<feature type="active site" evidence="4">
    <location>
        <position position="346"/>
    </location>
</feature>